<evidence type="ECO:0000313" key="1">
    <source>
        <dbReference type="EMBL" id="SFV89369.1"/>
    </source>
</evidence>
<accession>A0A1W1E5Z6</accession>
<protein>
    <submittedName>
        <fullName evidence="1">Uncharacterized protein</fullName>
    </submittedName>
</protein>
<organism evidence="1">
    <name type="scientific">hydrothermal vent metagenome</name>
    <dbReference type="NCBI Taxonomy" id="652676"/>
    <lineage>
        <taxon>unclassified sequences</taxon>
        <taxon>metagenomes</taxon>
        <taxon>ecological metagenomes</taxon>
    </lineage>
</organism>
<name>A0A1W1E5Z6_9ZZZZ</name>
<proteinExistence type="predicted"/>
<reference evidence="1" key="1">
    <citation type="submission" date="2016-10" db="EMBL/GenBank/DDBJ databases">
        <authorList>
            <person name="de Groot N.N."/>
        </authorList>
    </citation>
    <scope>NUCLEOTIDE SEQUENCE</scope>
</reference>
<dbReference type="AlphaFoldDB" id="A0A1W1E5Z6"/>
<dbReference type="EMBL" id="FPIA01000148">
    <property type="protein sequence ID" value="SFV89369.1"/>
    <property type="molecule type" value="Genomic_DNA"/>
</dbReference>
<sequence length="56" mass="6764">MKTTNKNKLMNELVATLKEDWYGKKGYLTDNEMFKYCQFYTGDFWQKLEKTNKKVA</sequence>
<gene>
    <name evidence="1" type="ORF">MNB_SUP05-SYMBIONT-7-759</name>
</gene>